<evidence type="ECO:0000256" key="3">
    <source>
        <dbReference type="ARBA" id="ARBA00018074"/>
    </source>
</evidence>
<dbReference type="Pfam" id="PF04109">
    <property type="entry name" value="ATG9"/>
    <property type="match status" value="1"/>
</dbReference>
<dbReference type="Gene3D" id="3.30.60.30">
    <property type="match status" value="1"/>
</dbReference>
<proteinExistence type="inferred from homology"/>
<dbReference type="Proteomes" id="UP000243217">
    <property type="component" value="Unassembled WGS sequence"/>
</dbReference>
<keyword evidence="8 10" id="KW-0445">Lipid transport</keyword>
<keyword evidence="5 10" id="KW-0812">Transmembrane</keyword>
<evidence type="ECO:0000259" key="11">
    <source>
        <dbReference type="PROSITE" id="PS51465"/>
    </source>
</evidence>
<dbReference type="GO" id="GO:0034727">
    <property type="term" value="P:piecemeal microautophagy of the nucleus"/>
    <property type="evidence" value="ECO:0007669"/>
    <property type="project" value="TreeGrafter"/>
</dbReference>
<gene>
    <name evidence="12" type="ORF">THRCLA_05347</name>
</gene>
<keyword evidence="4 10" id="KW-0813">Transport</keyword>
<dbReference type="InterPro" id="IPR036058">
    <property type="entry name" value="Kazal_dom_sf"/>
</dbReference>
<accession>A0A1V9ZWD2</accession>
<feature type="transmembrane region" description="Helical" evidence="10">
    <location>
        <begin position="370"/>
        <end position="395"/>
    </location>
</feature>
<dbReference type="InterPro" id="IPR002350">
    <property type="entry name" value="Kazal_dom"/>
</dbReference>
<name>A0A1V9ZWD2_9STRA</name>
<keyword evidence="13" id="KW-1185">Reference proteome</keyword>
<dbReference type="GO" id="GO:0006869">
    <property type="term" value="P:lipid transport"/>
    <property type="evidence" value="ECO:0007669"/>
    <property type="project" value="UniProtKB-KW"/>
</dbReference>
<feature type="domain" description="Kazal-like" evidence="11">
    <location>
        <begin position="732"/>
        <end position="784"/>
    </location>
</feature>
<reference evidence="12 13" key="1">
    <citation type="journal article" date="2014" name="Genome Biol. Evol.">
        <title>The secreted proteins of Achlya hypogyna and Thraustotheca clavata identify the ancestral oomycete secretome and reveal gene acquisitions by horizontal gene transfer.</title>
        <authorList>
            <person name="Misner I."/>
            <person name="Blouin N."/>
            <person name="Leonard G."/>
            <person name="Richards T.A."/>
            <person name="Lane C.E."/>
        </authorList>
    </citation>
    <scope>NUCLEOTIDE SEQUENCE [LARGE SCALE GENOMIC DNA]</scope>
    <source>
        <strain evidence="12 13">ATCC 34112</strain>
    </source>
</reference>
<evidence type="ECO:0000256" key="4">
    <source>
        <dbReference type="ARBA" id="ARBA00022448"/>
    </source>
</evidence>
<dbReference type="InterPro" id="IPR007241">
    <property type="entry name" value="Autophagy-rel_prot_9"/>
</dbReference>
<dbReference type="Pfam" id="PF07648">
    <property type="entry name" value="Kazal_2"/>
    <property type="match status" value="1"/>
</dbReference>
<keyword evidence="6 10" id="KW-1133">Transmembrane helix</keyword>
<evidence type="ECO:0000256" key="2">
    <source>
        <dbReference type="ARBA" id="ARBA00006185"/>
    </source>
</evidence>
<evidence type="ECO:0000313" key="13">
    <source>
        <dbReference type="Proteomes" id="UP000243217"/>
    </source>
</evidence>
<dbReference type="SUPFAM" id="SSF100895">
    <property type="entry name" value="Kazal-type serine protease inhibitors"/>
    <property type="match status" value="1"/>
</dbReference>
<feature type="transmembrane region" description="Helical" evidence="10">
    <location>
        <begin position="305"/>
        <end position="327"/>
    </location>
</feature>
<evidence type="ECO:0000256" key="9">
    <source>
        <dbReference type="ARBA" id="ARBA00023136"/>
    </source>
</evidence>
<dbReference type="PROSITE" id="PS51465">
    <property type="entry name" value="KAZAL_2"/>
    <property type="match status" value="1"/>
</dbReference>
<feature type="transmembrane region" description="Helical" evidence="10">
    <location>
        <begin position="154"/>
        <end position="174"/>
    </location>
</feature>
<dbReference type="GO" id="GO:0034497">
    <property type="term" value="P:protein localization to phagophore assembly site"/>
    <property type="evidence" value="ECO:0007669"/>
    <property type="project" value="TreeGrafter"/>
</dbReference>
<evidence type="ECO:0000256" key="1">
    <source>
        <dbReference type="ARBA" id="ARBA00004511"/>
    </source>
</evidence>
<dbReference type="GO" id="GO:0000422">
    <property type="term" value="P:autophagy of mitochondrion"/>
    <property type="evidence" value="ECO:0007669"/>
    <property type="project" value="TreeGrafter"/>
</dbReference>
<keyword evidence="7 10" id="KW-0072">Autophagy</keyword>
<dbReference type="PANTHER" id="PTHR13038">
    <property type="entry name" value="APG9 AUTOPHAGY 9"/>
    <property type="match status" value="1"/>
</dbReference>
<sequence>MSMNDALLDDMEKAEYDPEAVYQPLMEGEALKNRSRSVEDAEALWAELHGQPSPPPAAPFQFGAPLRKLSNIRPPTYENMPSVGQFTKPSAHVELRRHLNMPNLADIKNNGIFSSRKGVAPNGDGVVENVDAFLISLYNYYYHGGVACYVCKELVGLFNILFTVCLSTFLLGCIDWARLARCNEDEIAGCKQPLSAFVSFDMSTSLFKTIVLFYFLLFIGYWFTRVLAFISSTCDALDMNVFYTEKLRIDARQVQTMKWDEVLDRLFALMPTAKDRSSSYTLKIDSSNFQTPLDIARRVMRKENYLIAFLNSPLFHVALPLPAWLTLSSHVLFSRNMEWNINVCLFDFMLDNSNQLHPRFKDPKALEKRLVTIGILNLVLTPFLLLFRIIQFFLLSTQEWYLNKTTYLSTRRWSPLAMWTFREYNELPHVFDTRMSQAYPAAEAYLALFPAGIVSILATGVSFCAGSIMAVLVVLSVVEESILLEVQVYDRQLLWYLTLATGVFALARTFHTPPRFMTGENCEEAMTCLSAETHYERPEWKGHCHTYATRDEFLQLYPYKAVLFLEECISVLLTPYMLCIALPPMAQQIVDFCQEHTLTLPNVGAVCRYAEFDFKAYGGEPKMESSFMNFKRNHPSWMGPAEGEQLAADINRFKGEEMERSLRMGDSLPLADSSTSLRLGDSMFQSSSNMTLSHQLMQSQAIQMALNGPQSSEYYWLQKHIAVTLALTIVQVAAEAKCSFVYCISFPNPVCGSNGQTYRNSCYLDKAMCEDSTIEFAYRGECKLSYTTTACPKNYFPVWFPWK</sequence>
<dbReference type="GO" id="GO:0061709">
    <property type="term" value="P:reticulophagy"/>
    <property type="evidence" value="ECO:0007669"/>
    <property type="project" value="TreeGrafter"/>
</dbReference>
<dbReference type="EMBL" id="JNBS01001168">
    <property type="protein sequence ID" value="OQS02261.1"/>
    <property type="molecule type" value="Genomic_DNA"/>
</dbReference>
<keyword evidence="9 10" id="KW-0472">Membrane</keyword>
<dbReference type="OrthoDB" id="2020634at2759"/>
<comment type="similarity">
    <text evidence="2 10">Belongs to the ATG9 family.</text>
</comment>
<dbReference type="STRING" id="74557.A0A1V9ZWD2"/>
<evidence type="ECO:0000256" key="5">
    <source>
        <dbReference type="ARBA" id="ARBA00022692"/>
    </source>
</evidence>
<evidence type="ECO:0000256" key="7">
    <source>
        <dbReference type="ARBA" id="ARBA00023006"/>
    </source>
</evidence>
<dbReference type="CDD" id="cd00104">
    <property type="entry name" value="KAZAL_FS"/>
    <property type="match status" value="1"/>
</dbReference>
<evidence type="ECO:0000256" key="6">
    <source>
        <dbReference type="ARBA" id="ARBA00022989"/>
    </source>
</evidence>
<evidence type="ECO:0000256" key="10">
    <source>
        <dbReference type="RuleBase" id="RU364027"/>
    </source>
</evidence>
<organism evidence="12 13">
    <name type="scientific">Thraustotheca clavata</name>
    <dbReference type="NCBI Taxonomy" id="74557"/>
    <lineage>
        <taxon>Eukaryota</taxon>
        <taxon>Sar</taxon>
        <taxon>Stramenopiles</taxon>
        <taxon>Oomycota</taxon>
        <taxon>Saprolegniomycetes</taxon>
        <taxon>Saprolegniales</taxon>
        <taxon>Achlyaceae</taxon>
        <taxon>Thraustotheca</taxon>
    </lineage>
</organism>
<dbReference type="PANTHER" id="PTHR13038:SF10">
    <property type="entry name" value="AUTOPHAGY-RELATED PROTEIN 9"/>
    <property type="match status" value="1"/>
</dbReference>
<evidence type="ECO:0000313" key="12">
    <source>
        <dbReference type="EMBL" id="OQS02261.1"/>
    </source>
</evidence>
<dbReference type="AlphaFoldDB" id="A0A1V9ZWD2"/>
<feature type="transmembrane region" description="Helical" evidence="10">
    <location>
        <begin position="444"/>
        <end position="473"/>
    </location>
</feature>
<comment type="function">
    <text evidence="10">Phospholipid scramblase involved in autophagy. Cycles between the preautophagosomal structure/phagophore assembly site (PAS) and the cytoplasmic vesicle pool and supplies membrane for the growing autophagosome. Lipid scramblase activity plays a key role in preautophagosomal structure/phagophore assembly by distributing the phospholipids that arrive through ATG2 from the cytoplasmic to the luminal leaflet of the bilayer, thereby driving autophagosomal membrane expansion.</text>
</comment>
<comment type="subcellular location">
    <subcellularLocation>
        <location evidence="1 10">Preautophagosomal structure membrane</location>
        <topology evidence="1 10">Multi-pass membrane protein</topology>
    </subcellularLocation>
</comment>
<evidence type="ECO:0000256" key="8">
    <source>
        <dbReference type="ARBA" id="ARBA00023055"/>
    </source>
</evidence>
<comment type="caution">
    <text evidence="12">The sequence shown here is derived from an EMBL/GenBank/DDBJ whole genome shotgun (WGS) entry which is preliminary data.</text>
</comment>
<protein>
    <recommendedName>
        <fullName evidence="3 10">Autophagy-related protein 9</fullName>
    </recommendedName>
</protein>
<feature type="transmembrane region" description="Helical" evidence="10">
    <location>
        <begin position="493"/>
        <end position="510"/>
    </location>
</feature>
<dbReference type="SMART" id="SM00280">
    <property type="entry name" value="KAZAL"/>
    <property type="match status" value="1"/>
</dbReference>
<dbReference type="GO" id="GO:0034045">
    <property type="term" value="C:phagophore assembly site membrane"/>
    <property type="evidence" value="ECO:0007669"/>
    <property type="project" value="UniProtKB-SubCell"/>
</dbReference>
<dbReference type="GO" id="GO:0005776">
    <property type="term" value="C:autophagosome"/>
    <property type="evidence" value="ECO:0007669"/>
    <property type="project" value="TreeGrafter"/>
</dbReference>